<organism evidence="9 10">
    <name type="scientific">Thalassotalea mangrovi</name>
    <dbReference type="NCBI Taxonomy" id="2572245"/>
    <lineage>
        <taxon>Bacteria</taxon>
        <taxon>Pseudomonadati</taxon>
        <taxon>Pseudomonadota</taxon>
        <taxon>Gammaproteobacteria</taxon>
        <taxon>Alteromonadales</taxon>
        <taxon>Colwelliaceae</taxon>
        <taxon>Thalassotalea</taxon>
    </lineage>
</organism>
<comment type="caution">
    <text evidence="9">The sequence shown here is derived from an EMBL/GenBank/DDBJ whole genome shotgun (WGS) entry which is preliminary data.</text>
</comment>
<dbReference type="Gene3D" id="3.40.30.10">
    <property type="entry name" value="Glutaredoxin"/>
    <property type="match status" value="1"/>
</dbReference>
<dbReference type="SUPFAM" id="SSF52833">
    <property type="entry name" value="Thioredoxin-like"/>
    <property type="match status" value="1"/>
</dbReference>
<dbReference type="PROSITE" id="PS51352">
    <property type="entry name" value="THIOREDOXIN_2"/>
    <property type="match status" value="1"/>
</dbReference>
<sequence length="259" mass="29007">MKRLIQIFSVIFFSLSLVSCSDSADNAEMKQQLSELQEQVSILAKQVEEIHEIATRSQRPNTKQLGTLENFNRNNTIPRLGDDEAKIAIIEFSDFQCPYCKRFIEQTFPSIQRKFIDAGKTAYFVRDFPLSFHPQARGAAIAGHCAHQQQKYWQLREVFFNNIAKLSDDYYRQAASSLDIDMDAFNDCIESATEDNINEDIALARSLGVTGTPAFVIGKIEGNSLIDAQLLIGAQPQSSFEYVIAQLSKGSDTDGSQGE</sequence>
<dbReference type="PROSITE" id="PS51257">
    <property type="entry name" value="PROKAR_LIPOPROTEIN"/>
    <property type="match status" value="1"/>
</dbReference>
<dbReference type="InterPro" id="IPR013766">
    <property type="entry name" value="Thioredoxin_domain"/>
</dbReference>
<dbReference type="PANTHER" id="PTHR13887">
    <property type="entry name" value="GLUTATHIONE S-TRANSFERASE KAPPA"/>
    <property type="match status" value="1"/>
</dbReference>
<dbReference type="AlphaFoldDB" id="A0A4U1B2Q4"/>
<feature type="chain" id="PRO_5020412048" evidence="7">
    <location>
        <begin position="25"/>
        <end position="259"/>
    </location>
</feature>
<dbReference type="OrthoDB" id="9780340at2"/>
<keyword evidence="10" id="KW-1185">Reference proteome</keyword>
<proteinExistence type="inferred from homology"/>
<name>A0A4U1B2Q4_9GAMM</name>
<dbReference type="InterPro" id="IPR036249">
    <property type="entry name" value="Thioredoxin-like_sf"/>
</dbReference>
<evidence type="ECO:0000256" key="2">
    <source>
        <dbReference type="ARBA" id="ARBA00022729"/>
    </source>
</evidence>
<keyword evidence="5" id="KW-0676">Redox-active center</keyword>
<protein>
    <submittedName>
        <fullName evidence="9">DsbA family protein</fullName>
    </submittedName>
</protein>
<gene>
    <name evidence="9" type="ORF">E8M12_15730</name>
</gene>
<evidence type="ECO:0000256" key="7">
    <source>
        <dbReference type="SAM" id="SignalP"/>
    </source>
</evidence>
<keyword evidence="6" id="KW-0175">Coiled coil</keyword>
<evidence type="ECO:0000259" key="8">
    <source>
        <dbReference type="PROSITE" id="PS51352"/>
    </source>
</evidence>
<dbReference type="RefSeq" id="WP_136737222.1">
    <property type="nucleotide sequence ID" value="NZ_SWDB01000041.1"/>
</dbReference>
<evidence type="ECO:0000256" key="4">
    <source>
        <dbReference type="ARBA" id="ARBA00023157"/>
    </source>
</evidence>
<dbReference type="Pfam" id="PF13462">
    <property type="entry name" value="Thioredoxin_4"/>
    <property type="match status" value="1"/>
</dbReference>
<accession>A0A4U1B2Q4</accession>
<evidence type="ECO:0000256" key="1">
    <source>
        <dbReference type="ARBA" id="ARBA00005791"/>
    </source>
</evidence>
<keyword evidence="4" id="KW-1015">Disulfide bond</keyword>
<feature type="signal peptide" evidence="7">
    <location>
        <begin position="1"/>
        <end position="24"/>
    </location>
</feature>
<feature type="coiled-coil region" evidence="6">
    <location>
        <begin position="26"/>
        <end position="53"/>
    </location>
</feature>
<dbReference type="PANTHER" id="PTHR13887:SF14">
    <property type="entry name" value="DISULFIDE BOND FORMATION PROTEIN D"/>
    <property type="match status" value="1"/>
</dbReference>
<evidence type="ECO:0000256" key="6">
    <source>
        <dbReference type="SAM" id="Coils"/>
    </source>
</evidence>
<evidence type="ECO:0000256" key="5">
    <source>
        <dbReference type="ARBA" id="ARBA00023284"/>
    </source>
</evidence>
<evidence type="ECO:0000313" key="10">
    <source>
        <dbReference type="Proteomes" id="UP000307999"/>
    </source>
</evidence>
<dbReference type="GO" id="GO:0016491">
    <property type="term" value="F:oxidoreductase activity"/>
    <property type="evidence" value="ECO:0007669"/>
    <property type="project" value="UniProtKB-KW"/>
</dbReference>
<reference evidence="9 10" key="1">
    <citation type="submission" date="2019-04" db="EMBL/GenBank/DDBJ databases">
        <title>Thalassotalea guangxiensis sp. nov., isolated from sediment of the coastal wetland.</title>
        <authorList>
            <person name="Zheng S."/>
            <person name="Zhang D."/>
        </authorList>
    </citation>
    <scope>NUCLEOTIDE SEQUENCE [LARGE SCALE GENOMIC DNA]</scope>
    <source>
        <strain evidence="9 10">ZS-4</strain>
    </source>
</reference>
<feature type="domain" description="Thioredoxin" evidence="8">
    <location>
        <begin position="44"/>
        <end position="249"/>
    </location>
</feature>
<dbReference type="EMBL" id="SWDB01000041">
    <property type="protein sequence ID" value="TKB43202.1"/>
    <property type="molecule type" value="Genomic_DNA"/>
</dbReference>
<dbReference type="Gene3D" id="1.10.40.80">
    <property type="match status" value="1"/>
</dbReference>
<keyword evidence="3" id="KW-0560">Oxidoreductase</keyword>
<dbReference type="InterPro" id="IPR012336">
    <property type="entry name" value="Thioredoxin-like_fold"/>
</dbReference>
<comment type="similarity">
    <text evidence="1">Belongs to the thioredoxin family. DsbA subfamily.</text>
</comment>
<evidence type="ECO:0000256" key="3">
    <source>
        <dbReference type="ARBA" id="ARBA00023002"/>
    </source>
</evidence>
<evidence type="ECO:0000313" key="9">
    <source>
        <dbReference type="EMBL" id="TKB43202.1"/>
    </source>
</evidence>
<dbReference type="Proteomes" id="UP000307999">
    <property type="component" value="Unassembled WGS sequence"/>
</dbReference>
<keyword evidence="2 7" id="KW-0732">Signal</keyword>